<evidence type="ECO:0000313" key="2">
    <source>
        <dbReference type="Proteomes" id="UP000765509"/>
    </source>
</evidence>
<dbReference type="EMBL" id="AVOT02077692">
    <property type="protein sequence ID" value="MBW0565586.1"/>
    <property type="molecule type" value="Genomic_DNA"/>
</dbReference>
<proteinExistence type="predicted"/>
<comment type="caution">
    <text evidence="1">The sequence shown here is derived from an EMBL/GenBank/DDBJ whole genome shotgun (WGS) entry which is preliminary data.</text>
</comment>
<gene>
    <name evidence="1" type="ORF">O181_105301</name>
</gene>
<protein>
    <submittedName>
        <fullName evidence="1">Uncharacterized protein</fullName>
    </submittedName>
</protein>
<keyword evidence="2" id="KW-1185">Reference proteome</keyword>
<organism evidence="1 2">
    <name type="scientific">Austropuccinia psidii MF-1</name>
    <dbReference type="NCBI Taxonomy" id="1389203"/>
    <lineage>
        <taxon>Eukaryota</taxon>
        <taxon>Fungi</taxon>
        <taxon>Dikarya</taxon>
        <taxon>Basidiomycota</taxon>
        <taxon>Pucciniomycotina</taxon>
        <taxon>Pucciniomycetes</taxon>
        <taxon>Pucciniales</taxon>
        <taxon>Sphaerophragmiaceae</taxon>
        <taxon>Austropuccinia</taxon>
    </lineage>
</organism>
<dbReference type="Proteomes" id="UP000765509">
    <property type="component" value="Unassembled WGS sequence"/>
</dbReference>
<evidence type="ECO:0000313" key="1">
    <source>
        <dbReference type="EMBL" id="MBW0565586.1"/>
    </source>
</evidence>
<dbReference type="AlphaFoldDB" id="A0A9Q3JP85"/>
<reference evidence="1" key="1">
    <citation type="submission" date="2021-03" db="EMBL/GenBank/DDBJ databases">
        <title>Draft genome sequence of rust myrtle Austropuccinia psidii MF-1, a brazilian biotype.</title>
        <authorList>
            <person name="Quecine M.C."/>
            <person name="Pachon D.M.R."/>
            <person name="Bonatelli M.L."/>
            <person name="Correr F.H."/>
            <person name="Franceschini L.M."/>
            <person name="Leite T.F."/>
            <person name="Margarido G.R.A."/>
            <person name="Almeida C.A."/>
            <person name="Ferrarezi J.A."/>
            <person name="Labate C.A."/>
        </authorList>
    </citation>
    <scope>NUCLEOTIDE SEQUENCE</scope>
    <source>
        <strain evidence="1">MF-1</strain>
    </source>
</reference>
<sequence>MAHVRWHATIHEPGSFLFFSHKSLHFSRIRTLHMQILMPFQDPDSVHANPYSCTGSQKFKPLLLRGRLPTFQQFLPPVQAPNASHANPYACTGSQQFKQFLMLVQACNASHANPYACEGSQQFR</sequence>
<name>A0A9Q3JP85_9BASI</name>
<accession>A0A9Q3JP85</accession>